<evidence type="ECO:0000256" key="3">
    <source>
        <dbReference type="PROSITE-ProRule" id="PRU00023"/>
    </source>
</evidence>
<dbReference type="PROSITE" id="PS50297">
    <property type="entry name" value="ANK_REP_REGION"/>
    <property type="match status" value="2"/>
</dbReference>
<proteinExistence type="predicted"/>
<dbReference type="InterPro" id="IPR051165">
    <property type="entry name" value="Multifunctional_ANK_Repeat"/>
</dbReference>
<dbReference type="RefSeq" id="XP_026603601.1">
    <property type="nucleotide sequence ID" value="XM_026747769.1"/>
</dbReference>
<dbReference type="Pfam" id="PF00023">
    <property type="entry name" value="Ank"/>
    <property type="match status" value="1"/>
</dbReference>
<dbReference type="Proteomes" id="UP000256690">
    <property type="component" value="Unassembled WGS sequence"/>
</dbReference>
<dbReference type="PANTHER" id="PTHR24123">
    <property type="entry name" value="ANKYRIN REPEAT-CONTAINING"/>
    <property type="match status" value="1"/>
</dbReference>
<reference evidence="4 5" key="1">
    <citation type="journal article" date="2018" name="IMA Fungus">
        <title>IMA Genome-F 9: Draft genome sequence of Annulohypoxylon stygium, Aspergillus mulundensis, Berkeleyomyces basicola (syn. Thielaviopsis basicola), Ceratocystis smalleyi, two Cercospora beticola strains, Coleophoma cylindrospora, Fusarium fracticaudum, Phialophora cf. hyalina, and Morchella septimelata.</title>
        <authorList>
            <person name="Wingfield B.D."/>
            <person name="Bills G.F."/>
            <person name="Dong Y."/>
            <person name="Huang W."/>
            <person name="Nel W.J."/>
            <person name="Swalarsk-Parry B.S."/>
            <person name="Vaghefi N."/>
            <person name="Wilken P.M."/>
            <person name="An Z."/>
            <person name="de Beer Z.W."/>
            <person name="De Vos L."/>
            <person name="Chen L."/>
            <person name="Duong T.A."/>
            <person name="Gao Y."/>
            <person name="Hammerbacher A."/>
            <person name="Kikkert J.R."/>
            <person name="Li Y."/>
            <person name="Li H."/>
            <person name="Li K."/>
            <person name="Li Q."/>
            <person name="Liu X."/>
            <person name="Ma X."/>
            <person name="Naidoo K."/>
            <person name="Pethybridge S.J."/>
            <person name="Sun J."/>
            <person name="Steenkamp E.T."/>
            <person name="van der Nest M.A."/>
            <person name="van Wyk S."/>
            <person name="Wingfield M.J."/>
            <person name="Xiong C."/>
            <person name="Yue Q."/>
            <person name="Zhang X."/>
        </authorList>
    </citation>
    <scope>NUCLEOTIDE SEQUENCE [LARGE SCALE GENOMIC DNA]</scope>
    <source>
        <strain evidence="4 5">DSM 5745</strain>
    </source>
</reference>
<dbReference type="SUPFAM" id="SSF48403">
    <property type="entry name" value="Ankyrin repeat"/>
    <property type="match status" value="2"/>
</dbReference>
<dbReference type="PROSITE" id="PS50088">
    <property type="entry name" value="ANK_REPEAT"/>
    <property type="match status" value="2"/>
</dbReference>
<protein>
    <submittedName>
        <fullName evidence="4">Uncharacterized protein</fullName>
    </submittedName>
</protein>
<keyword evidence="2 3" id="KW-0040">ANK repeat</keyword>
<evidence type="ECO:0000313" key="5">
    <source>
        <dbReference type="Proteomes" id="UP000256690"/>
    </source>
</evidence>
<dbReference type="PRINTS" id="PR01415">
    <property type="entry name" value="ANKYRIN"/>
</dbReference>
<evidence type="ECO:0000256" key="1">
    <source>
        <dbReference type="ARBA" id="ARBA00022737"/>
    </source>
</evidence>
<dbReference type="Pfam" id="PF12796">
    <property type="entry name" value="Ank_2"/>
    <property type="match status" value="3"/>
</dbReference>
<dbReference type="AlphaFoldDB" id="A0A3D8RYJ8"/>
<dbReference type="EMBL" id="PVWQ01000006">
    <property type="protein sequence ID" value="RDW78901.1"/>
    <property type="molecule type" value="Genomic_DNA"/>
</dbReference>
<accession>A0A3D8RYJ8</accession>
<organism evidence="4 5">
    <name type="scientific">Aspergillus mulundensis</name>
    <dbReference type="NCBI Taxonomy" id="1810919"/>
    <lineage>
        <taxon>Eukaryota</taxon>
        <taxon>Fungi</taxon>
        <taxon>Dikarya</taxon>
        <taxon>Ascomycota</taxon>
        <taxon>Pezizomycotina</taxon>
        <taxon>Eurotiomycetes</taxon>
        <taxon>Eurotiomycetidae</taxon>
        <taxon>Eurotiales</taxon>
        <taxon>Aspergillaceae</taxon>
        <taxon>Aspergillus</taxon>
        <taxon>Aspergillus subgen. Nidulantes</taxon>
    </lineage>
</organism>
<keyword evidence="1" id="KW-0677">Repeat</keyword>
<dbReference type="OrthoDB" id="1577640at2759"/>
<name>A0A3D8RYJ8_9EURO</name>
<evidence type="ECO:0000313" key="4">
    <source>
        <dbReference type="EMBL" id="RDW78901.1"/>
    </source>
</evidence>
<dbReference type="GeneID" id="38116123"/>
<dbReference type="STRING" id="1810919.A0A3D8RYJ8"/>
<dbReference type="InterPro" id="IPR002110">
    <property type="entry name" value="Ankyrin_rpt"/>
</dbReference>
<keyword evidence="5" id="KW-1185">Reference proteome</keyword>
<comment type="caution">
    <text evidence="4">The sequence shown here is derived from an EMBL/GenBank/DDBJ whole genome shotgun (WGS) entry which is preliminary data.</text>
</comment>
<sequence length="702" mass="77519">MALPTLPPELIFQIVSEATPFEGWGRYWPLTRSVIDVKNFLALRLVCKEFNNIVLDYFFEDTILLEEFDNACLQRCDPPTPGAVQMCRCLLLRHLERTSEKNDNAVSIAFRSQLRRVVDTAVDALHGSNGNADVGELREIYTQGLATAVIGFSGCSRPMDAVAGARRADEEDEVDEEGMPVSRREPNQQDLLNMALTTAATLGRLEDMEVLIEKGADSKFEGQGRWVGSALHGAAIGGQVEAMDMVMGHTRNADRESVFSGNTPLHYAAMYGNLEVVHWLLGFCREPDETNEDEQTPLFFAASCGHAEVVKEFFDNDYTMLKAGQADMLDLMDCASSDDDNSDDDDSSVRNIDGLTIIDIEADDYRGRTPMMMAVQRGYADVVNQLMWRADVKINRCNDEEYDMSLLATAASKGYEQIFRLLLQHPEIARDIKDSSGNGILKHAAVGGNESIVREVLTWHDVDVNARGDDDSTPIMWAALYGHECVVKLLIDHGASVDLRSSQLHLQLMRFYQSEFATEERPIPSLQLARAMTGRTTVLVGASALDAAAHGGHEGTVGLLISQPDIELDQRDLDERTPLANAALTEHAGVVKLLLARRDAVDPEAQDKDGCTPLMLGARGGDVGVIRALLQDPRVDVNRTDNKGWTALAHAANLNKQDAMKLLVELAKFKGEIRTAIAASKERGWPKIESFLSPYLQRLPEE</sequence>
<dbReference type="SMART" id="SM00248">
    <property type="entry name" value="ANK"/>
    <property type="match status" value="10"/>
</dbReference>
<feature type="repeat" description="ANK" evidence="3">
    <location>
        <begin position="260"/>
        <end position="292"/>
    </location>
</feature>
<evidence type="ECO:0000256" key="2">
    <source>
        <dbReference type="ARBA" id="ARBA00023043"/>
    </source>
</evidence>
<gene>
    <name evidence="4" type="ORF">DSM5745_05753</name>
</gene>
<dbReference type="Gene3D" id="1.25.40.20">
    <property type="entry name" value="Ankyrin repeat-containing domain"/>
    <property type="match status" value="3"/>
</dbReference>
<dbReference type="PANTHER" id="PTHR24123:SF33">
    <property type="entry name" value="PROTEIN HOS4"/>
    <property type="match status" value="1"/>
</dbReference>
<feature type="repeat" description="ANK" evidence="3">
    <location>
        <begin position="470"/>
        <end position="502"/>
    </location>
</feature>
<dbReference type="InterPro" id="IPR036770">
    <property type="entry name" value="Ankyrin_rpt-contain_sf"/>
</dbReference>